<evidence type="ECO:0000313" key="3">
    <source>
        <dbReference type="Proteomes" id="UP000199041"/>
    </source>
</evidence>
<feature type="domain" description="YhcG N-terminal" evidence="1">
    <location>
        <begin position="7"/>
        <end position="113"/>
    </location>
</feature>
<accession>A0A1H4BL92</accession>
<evidence type="ECO:0000313" key="2">
    <source>
        <dbReference type="EMBL" id="SEA48955.1"/>
    </source>
</evidence>
<keyword evidence="3" id="KW-1185">Reference proteome</keyword>
<sequence>MDNRFTEIIDLIQQARIKAVRSVNAELINLYWNVGEYIFNKVENKEWGVSVVSDLAQYIQRNEPGIKGFTDKNLWRMKQFYESYKDVPKLSTVLRQISCSHNLAILLDMVDKLEPDSNIVADSYNKDNFYEDQKEKYGF</sequence>
<dbReference type="Proteomes" id="UP000199041">
    <property type="component" value="Unassembled WGS sequence"/>
</dbReference>
<dbReference type="PANTHER" id="PTHR30547">
    <property type="entry name" value="UNCHARACTERIZED PROTEIN YHCG-RELATED"/>
    <property type="match status" value="1"/>
</dbReference>
<name>A0A1H4BL92_9BACT</name>
<dbReference type="Pfam" id="PF17761">
    <property type="entry name" value="DUF1016_N"/>
    <property type="match status" value="1"/>
</dbReference>
<dbReference type="STRING" id="551991.SAMN05192529_12252"/>
<dbReference type="InterPro" id="IPR053148">
    <property type="entry name" value="PD-DEXK-like_domain"/>
</dbReference>
<dbReference type="RefSeq" id="WP_091400259.1">
    <property type="nucleotide sequence ID" value="NZ_FNQY01000022.1"/>
</dbReference>
<dbReference type="PANTHER" id="PTHR30547:SF5">
    <property type="entry name" value="NUCLEASE YHCG-RELATED"/>
    <property type="match status" value="1"/>
</dbReference>
<gene>
    <name evidence="2" type="ORF">SAMN05192529_12252</name>
</gene>
<dbReference type="InterPro" id="IPR041527">
    <property type="entry name" value="YhcG_N"/>
</dbReference>
<protein>
    <recommendedName>
        <fullName evidence="1">YhcG N-terminal domain-containing protein</fullName>
    </recommendedName>
</protein>
<reference evidence="2 3" key="1">
    <citation type="submission" date="2016-10" db="EMBL/GenBank/DDBJ databases">
        <authorList>
            <person name="de Groot N.N."/>
        </authorList>
    </citation>
    <scope>NUCLEOTIDE SEQUENCE [LARGE SCALE GENOMIC DNA]</scope>
    <source>
        <strain evidence="2 3">Vu-144</strain>
    </source>
</reference>
<evidence type="ECO:0000259" key="1">
    <source>
        <dbReference type="Pfam" id="PF17761"/>
    </source>
</evidence>
<dbReference type="OrthoDB" id="9801263at2"/>
<proteinExistence type="predicted"/>
<organism evidence="2 3">
    <name type="scientific">Arachidicoccus rhizosphaerae</name>
    <dbReference type="NCBI Taxonomy" id="551991"/>
    <lineage>
        <taxon>Bacteria</taxon>
        <taxon>Pseudomonadati</taxon>
        <taxon>Bacteroidota</taxon>
        <taxon>Chitinophagia</taxon>
        <taxon>Chitinophagales</taxon>
        <taxon>Chitinophagaceae</taxon>
        <taxon>Arachidicoccus</taxon>
    </lineage>
</organism>
<dbReference type="EMBL" id="FNQY01000022">
    <property type="protein sequence ID" value="SEA48955.1"/>
    <property type="molecule type" value="Genomic_DNA"/>
</dbReference>
<dbReference type="AlphaFoldDB" id="A0A1H4BL92"/>